<dbReference type="GO" id="GO:0008233">
    <property type="term" value="F:peptidase activity"/>
    <property type="evidence" value="ECO:0007669"/>
    <property type="project" value="UniProtKB-KW"/>
</dbReference>
<keyword evidence="4 8" id="KW-0812">Transmembrane</keyword>
<gene>
    <name evidence="9" type="ORF">A2892_00855</name>
</gene>
<sequence>MQKPKVTRLDFSGQKQTFKYILLIVVFVLVFMPFVTTFNDLLTRLVMSLDAYRVIQNYVVPWEVRMVGVLLYPFGFRPSIVGEYLAIGGSPGFAGQAGQSQFLIEIAWNCIGWQSLLFFLITAFVGLQGDKYTNFSKVKAWIIGFLGTFLVNLLRIAVVALIAFYLGQNVAIVFHDYGSTLTVLAWLFFFWWFSYTFVLETKDAN</sequence>
<keyword evidence="5" id="KW-0378">Hydrolase</keyword>
<accession>A0A1F8B7W9</accession>
<dbReference type="InterPro" id="IPR026392">
    <property type="entry name" value="Exo/Archaeosortase_dom"/>
</dbReference>
<dbReference type="EMBL" id="MGHD01000009">
    <property type="protein sequence ID" value="OGM60123.1"/>
    <property type="molecule type" value="Genomic_DNA"/>
</dbReference>
<keyword evidence="2" id="KW-1003">Cell membrane</keyword>
<dbReference type="NCBIfam" id="TIGR04178">
    <property type="entry name" value="exo_archaeo"/>
    <property type="match status" value="1"/>
</dbReference>
<evidence type="ECO:0000256" key="2">
    <source>
        <dbReference type="ARBA" id="ARBA00022475"/>
    </source>
</evidence>
<keyword evidence="3" id="KW-0645">Protease</keyword>
<evidence type="ECO:0000256" key="8">
    <source>
        <dbReference type="SAM" id="Phobius"/>
    </source>
</evidence>
<keyword evidence="7 8" id="KW-0472">Membrane</keyword>
<comment type="subcellular location">
    <subcellularLocation>
        <location evidence="1">Cell membrane</location>
        <topology evidence="1">Multi-pass membrane protein</topology>
    </subcellularLocation>
</comment>
<evidence type="ECO:0000256" key="5">
    <source>
        <dbReference type="ARBA" id="ARBA00022801"/>
    </source>
</evidence>
<evidence type="ECO:0000256" key="3">
    <source>
        <dbReference type="ARBA" id="ARBA00022670"/>
    </source>
</evidence>
<evidence type="ECO:0000256" key="7">
    <source>
        <dbReference type="ARBA" id="ARBA00023136"/>
    </source>
</evidence>
<proteinExistence type="predicted"/>
<organism evidence="9 10">
    <name type="scientific">Candidatus Woesebacteria bacterium RIFCSPLOWO2_01_FULL_39_10b</name>
    <dbReference type="NCBI Taxonomy" id="1802517"/>
    <lineage>
        <taxon>Bacteria</taxon>
        <taxon>Candidatus Woeseibacteriota</taxon>
    </lineage>
</organism>
<feature type="transmembrane region" description="Helical" evidence="8">
    <location>
        <begin position="20"/>
        <end position="38"/>
    </location>
</feature>
<dbReference type="GO" id="GO:0006508">
    <property type="term" value="P:proteolysis"/>
    <property type="evidence" value="ECO:0007669"/>
    <property type="project" value="UniProtKB-KW"/>
</dbReference>
<evidence type="ECO:0000313" key="9">
    <source>
        <dbReference type="EMBL" id="OGM60123.1"/>
    </source>
</evidence>
<evidence type="ECO:0000313" key="10">
    <source>
        <dbReference type="Proteomes" id="UP000176404"/>
    </source>
</evidence>
<feature type="transmembrane region" description="Helical" evidence="8">
    <location>
        <begin position="177"/>
        <end position="199"/>
    </location>
</feature>
<feature type="transmembrane region" description="Helical" evidence="8">
    <location>
        <begin position="140"/>
        <end position="165"/>
    </location>
</feature>
<evidence type="ECO:0000256" key="1">
    <source>
        <dbReference type="ARBA" id="ARBA00004651"/>
    </source>
</evidence>
<reference evidence="9 10" key="1">
    <citation type="journal article" date="2016" name="Nat. Commun.">
        <title>Thousands of microbial genomes shed light on interconnected biogeochemical processes in an aquifer system.</title>
        <authorList>
            <person name="Anantharaman K."/>
            <person name="Brown C.T."/>
            <person name="Hug L.A."/>
            <person name="Sharon I."/>
            <person name="Castelle C.J."/>
            <person name="Probst A.J."/>
            <person name="Thomas B.C."/>
            <person name="Singh A."/>
            <person name="Wilkins M.J."/>
            <person name="Karaoz U."/>
            <person name="Brodie E.L."/>
            <person name="Williams K.H."/>
            <person name="Hubbard S.S."/>
            <person name="Banfield J.F."/>
        </authorList>
    </citation>
    <scope>NUCLEOTIDE SEQUENCE [LARGE SCALE GENOMIC DNA]</scope>
</reference>
<keyword evidence="6 8" id="KW-1133">Transmembrane helix</keyword>
<dbReference type="STRING" id="1802517.A2892_00855"/>
<name>A0A1F8B7W9_9BACT</name>
<evidence type="ECO:0000256" key="6">
    <source>
        <dbReference type="ARBA" id="ARBA00022989"/>
    </source>
</evidence>
<feature type="transmembrane region" description="Helical" evidence="8">
    <location>
        <begin position="106"/>
        <end position="128"/>
    </location>
</feature>
<comment type="caution">
    <text evidence="9">The sequence shown here is derived from an EMBL/GenBank/DDBJ whole genome shotgun (WGS) entry which is preliminary data.</text>
</comment>
<protein>
    <recommendedName>
        <fullName evidence="11">Exosortase/archaeosortase family protein</fullName>
    </recommendedName>
</protein>
<dbReference type="Proteomes" id="UP000176404">
    <property type="component" value="Unassembled WGS sequence"/>
</dbReference>
<evidence type="ECO:0008006" key="11">
    <source>
        <dbReference type="Google" id="ProtNLM"/>
    </source>
</evidence>
<dbReference type="GO" id="GO:0005886">
    <property type="term" value="C:plasma membrane"/>
    <property type="evidence" value="ECO:0007669"/>
    <property type="project" value="UniProtKB-SubCell"/>
</dbReference>
<evidence type="ECO:0000256" key="4">
    <source>
        <dbReference type="ARBA" id="ARBA00022692"/>
    </source>
</evidence>
<dbReference type="AlphaFoldDB" id="A0A1F8B7W9"/>